<evidence type="ECO:0000259" key="8">
    <source>
        <dbReference type="PROSITE" id="PS51910"/>
    </source>
</evidence>
<dbReference type="OrthoDB" id="3012298at2759"/>
<keyword evidence="4 5" id="KW-0326">Glycosidase</keyword>
<dbReference type="EMBL" id="MDYQ01000003">
    <property type="protein sequence ID" value="PRP89490.1"/>
    <property type="molecule type" value="Genomic_DNA"/>
</dbReference>
<reference evidence="9 10" key="1">
    <citation type="journal article" date="2018" name="Genome Biol. Evol.">
        <title>Multiple Roots of Fruiting Body Formation in Amoebozoa.</title>
        <authorList>
            <person name="Hillmann F."/>
            <person name="Forbes G."/>
            <person name="Novohradska S."/>
            <person name="Ferling I."/>
            <person name="Riege K."/>
            <person name="Groth M."/>
            <person name="Westermann M."/>
            <person name="Marz M."/>
            <person name="Spaller T."/>
            <person name="Winckler T."/>
            <person name="Schaap P."/>
            <person name="Glockner G."/>
        </authorList>
    </citation>
    <scope>NUCLEOTIDE SEQUENCE [LARGE SCALE GENOMIC DNA]</scope>
    <source>
        <strain evidence="9 10">Jena</strain>
    </source>
</reference>
<protein>
    <recommendedName>
        <fullName evidence="1">chitinase</fullName>
        <ecNumber evidence="1">3.2.1.14</ecNumber>
    </recommendedName>
</protein>
<dbReference type="Pfam" id="PF00187">
    <property type="entry name" value="Chitin_bind_1"/>
    <property type="match status" value="1"/>
</dbReference>
<dbReference type="CDD" id="cd00035">
    <property type="entry name" value="ChtBD1"/>
    <property type="match status" value="1"/>
</dbReference>
<dbReference type="Gene3D" id="3.20.20.80">
    <property type="entry name" value="Glycosidases"/>
    <property type="match status" value="1"/>
</dbReference>
<gene>
    <name evidence="9" type="ORF">PROFUN_01353</name>
</gene>
<accession>A0A2P6NZW6</accession>
<dbReference type="InterPro" id="IPR050542">
    <property type="entry name" value="Glycosyl_Hydrlase18_Chitinase"/>
</dbReference>
<dbReference type="InterPro" id="IPR018371">
    <property type="entry name" value="Chitin-binding_1_CS"/>
</dbReference>
<dbReference type="GO" id="GO:0008061">
    <property type="term" value="F:chitin binding"/>
    <property type="evidence" value="ECO:0007669"/>
    <property type="project" value="UniProtKB-KW"/>
</dbReference>
<dbReference type="Proteomes" id="UP000241769">
    <property type="component" value="Unassembled WGS sequence"/>
</dbReference>
<evidence type="ECO:0000256" key="1">
    <source>
        <dbReference type="ARBA" id="ARBA00012729"/>
    </source>
</evidence>
<dbReference type="InParanoid" id="A0A2P6NZW6"/>
<evidence type="ECO:0000256" key="3">
    <source>
        <dbReference type="ARBA" id="ARBA00022801"/>
    </source>
</evidence>
<dbReference type="Pfam" id="PF00704">
    <property type="entry name" value="Glyco_hydro_18"/>
    <property type="match status" value="1"/>
</dbReference>
<dbReference type="SMART" id="SM00270">
    <property type="entry name" value="ChtBD1"/>
    <property type="match status" value="1"/>
</dbReference>
<dbReference type="GO" id="GO:0005975">
    <property type="term" value="P:carbohydrate metabolic process"/>
    <property type="evidence" value="ECO:0007669"/>
    <property type="project" value="InterPro"/>
</dbReference>
<name>A0A2P6NZW6_9EUKA</name>
<comment type="caution">
    <text evidence="9">The sequence shown here is derived from an EMBL/GenBank/DDBJ whole genome shotgun (WGS) entry which is preliminary data.</text>
</comment>
<dbReference type="CDD" id="cd00598">
    <property type="entry name" value="GH18_chitinase-like"/>
    <property type="match status" value="1"/>
</dbReference>
<dbReference type="PROSITE" id="PS01095">
    <property type="entry name" value="GH18_1"/>
    <property type="match status" value="1"/>
</dbReference>
<keyword evidence="3 5" id="KW-0378">Hydrolase</keyword>
<feature type="domain" description="GH18" evidence="8">
    <location>
        <begin position="154"/>
        <end position="452"/>
    </location>
</feature>
<evidence type="ECO:0000313" key="10">
    <source>
        <dbReference type="Proteomes" id="UP000241769"/>
    </source>
</evidence>
<feature type="compositionally biased region" description="Basic and acidic residues" evidence="7">
    <location>
        <begin position="105"/>
        <end position="141"/>
    </location>
</feature>
<proteinExistence type="inferred from homology"/>
<dbReference type="InterPro" id="IPR001579">
    <property type="entry name" value="Glyco_hydro_18_chit_AS"/>
</dbReference>
<dbReference type="Gene3D" id="3.30.60.10">
    <property type="entry name" value="Endochitinase-like"/>
    <property type="match status" value="1"/>
</dbReference>
<keyword evidence="2" id="KW-0147">Chitin-binding</keyword>
<evidence type="ECO:0000313" key="9">
    <source>
        <dbReference type="EMBL" id="PRP89490.1"/>
    </source>
</evidence>
<dbReference type="GO" id="GO:0008843">
    <property type="term" value="F:endochitinase activity"/>
    <property type="evidence" value="ECO:0007669"/>
    <property type="project" value="UniProtKB-EC"/>
</dbReference>
<evidence type="ECO:0000256" key="4">
    <source>
        <dbReference type="ARBA" id="ARBA00023295"/>
    </source>
</evidence>
<dbReference type="SUPFAM" id="SSF57016">
    <property type="entry name" value="Plant lectins/antimicrobial peptides"/>
    <property type="match status" value="1"/>
</dbReference>
<dbReference type="EC" id="3.2.1.14" evidence="1"/>
<evidence type="ECO:0000256" key="2">
    <source>
        <dbReference type="ARBA" id="ARBA00022669"/>
    </source>
</evidence>
<dbReference type="InterPro" id="IPR001002">
    <property type="entry name" value="Chitin-bd_1"/>
</dbReference>
<dbReference type="AlphaFoldDB" id="A0A2P6NZW6"/>
<evidence type="ECO:0000256" key="6">
    <source>
        <dbReference type="RuleBase" id="RU004453"/>
    </source>
</evidence>
<dbReference type="PANTHER" id="PTHR45708">
    <property type="entry name" value="ENDOCHITINASE"/>
    <property type="match status" value="1"/>
</dbReference>
<dbReference type="PANTHER" id="PTHR45708:SF49">
    <property type="entry name" value="ENDOCHITINASE"/>
    <property type="match status" value="1"/>
</dbReference>
<keyword evidence="10" id="KW-1185">Reference proteome</keyword>
<dbReference type="PROSITE" id="PS00026">
    <property type="entry name" value="CHIT_BIND_I_1"/>
    <property type="match status" value="1"/>
</dbReference>
<dbReference type="PROSITE" id="PS51910">
    <property type="entry name" value="GH18_2"/>
    <property type="match status" value="1"/>
</dbReference>
<dbReference type="InterPro" id="IPR001223">
    <property type="entry name" value="Glyco_hydro18_cat"/>
</dbReference>
<feature type="region of interest" description="Disordered" evidence="7">
    <location>
        <begin position="101"/>
        <end position="154"/>
    </location>
</feature>
<dbReference type="SUPFAM" id="SSF51445">
    <property type="entry name" value="(Trans)glycosidases"/>
    <property type="match status" value="1"/>
</dbReference>
<dbReference type="InterPro" id="IPR017853">
    <property type="entry name" value="GH"/>
</dbReference>
<evidence type="ECO:0000256" key="5">
    <source>
        <dbReference type="RuleBase" id="RU000489"/>
    </source>
</evidence>
<sequence length="452" mass="49692">MGRFRNTPETCQEFSAPKAQRPVAYREHAVSTASNFSCDLEEVSSFSPGKMKATTILLLVAFFALAAAQLQCSADKPCPSPFCCSKWGWCGIGEAWCGKPTNRPEPTREPTHEPTHEPTKTHKPTENPTHEPTREPTKTQERPTVPVPPNNNDPKIVAYLDQPLSWNRDAREFAVPGSVPKYSYNVINLAFWLSTGVADAAFDWAALDDATKLGFVKTYHDNGVKVMVSAFGATEFPTNLDPVTVATNLANFVKNNHLDGVDIDWEDSAAFEVGQVRLSTSQEASDTTQAGKGEAWLVSLTRTLRQLLPRPYLISHAPQAPYFINSTAQYPKGAYLTVDREAGEDIDFYNVQFYNQGDSSYDTCEKLLFTAGGFFHSTSLFEIAAAGVKLDKIVIGKPIGRAGVVNTGFMEVNDIATCVRQAVSKGWKGGVMGWEFKLDNNNWSNTLAAAFH</sequence>
<comment type="similarity">
    <text evidence="6">Belongs to the glycosyl hydrolase 18 family.</text>
</comment>
<dbReference type="InterPro" id="IPR036861">
    <property type="entry name" value="Endochitinase-like_sf"/>
</dbReference>
<organism evidence="9 10">
    <name type="scientific">Planoprotostelium fungivorum</name>
    <dbReference type="NCBI Taxonomy" id="1890364"/>
    <lineage>
        <taxon>Eukaryota</taxon>
        <taxon>Amoebozoa</taxon>
        <taxon>Evosea</taxon>
        <taxon>Variosea</taxon>
        <taxon>Cavosteliida</taxon>
        <taxon>Cavosteliaceae</taxon>
        <taxon>Planoprotostelium</taxon>
    </lineage>
</organism>
<evidence type="ECO:0000256" key="7">
    <source>
        <dbReference type="SAM" id="MobiDB-lite"/>
    </source>
</evidence>